<evidence type="ECO:0000313" key="2">
    <source>
        <dbReference type="EMBL" id="GFG33110.1"/>
    </source>
</evidence>
<feature type="region of interest" description="Disordered" evidence="1">
    <location>
        <begin position="49"/>
        <end position="73"/>
    </location>
</feature>
<feature type="non-terminal residue" evidence="2">
    <location>
        <position position="73"/>
    </location>
</feature>
<sequence>MFSSLQLLRLELELRPSMGRPMNPLRCIQQDINQQRAVCCNRLPHHHNYHHHHHHHHHHLHQGRRRYFANPRT</sequence>
<dbReference type="Proteomes" id="UP000502823">
    <property type="component" value="Unassembled WGS sequence"/>
</dbReference>
<proteinExistence type="predicted"/>
<accession>A0A6L2PNM5</accession>
<keyword evidence="3" id="KW-1185">Reference proteome</keyword>
<evidence type="ECO:0000313" key="3">
    <source>
        <dbReference type="Proteomes" id="UP000502823"/>
    </source>
</evidence>
<protein>
    <submittedName>
        <fullName evidence="2">Uncharacterized protein</fullName>
    </submittedName>
</protein>
<evidence type="ECO:0000256" key="1">
    <source>
        <dbReference type="SAM" id="MobiDB-lite"/>
    </source>
</evidence>
<name>A0A6L2PNM5_COPFO</name>
<organism evidence="2 3">
    <name type="scientific">Coptotermes formosanus</name>
    <name type="common">Formosan subterranean termite</name>
    <dbReference type="NCBI Taxonomy" id="36987"/>
    <lineage>
        <taxon>Eukaryota</taxon>
        <taxon>Metazoa</taxon>
        <taxon>Ecdysozoa</taxon>
        <taxon>Arthropoda</taxon>
        <taxon>Hexapoda</taxon>
        <taxon>Insecta</taxon>
        <taxon>Pterygota</taxon>
        <taxon>Neoptera</taxon>
        <taxon>Polyneoptera</taxon>
        <taxon>Dictyoptera</taxon>
        <taxon>Blattodea</taxon>
        <taxon>Blattoidea</taxon>
        <taxon>Termitoidae</taxon>
        <taxon>Rhinotermitidae</taxon>
        <taxon>Coptotermes</taxon>
    </lineage>
</organism>
<dbReference type="AlphaFoldDB" id="A0A6L2PNM5"/>
<dbReference type="InParanoid" id="A0A6L2PNM5"/>
<feature type="compositionally biased region" description="Basic residues" evidence="1">
    <location>
        <begin position="49"/>
        <end position="67"/>
    </location>
</feature>
<dbReference type="EMBL" id="BLKM01005015">
    <property type="protein sequence ID" value="GFG33110.1"/>
    <property type="molecule type" value="Genomic_DNA"/>
</dbReference>
<comment type="caution">
    <text evidence="2">The sequence shown here is derived from an EMBL/GenBank/DDBJ whole genome shotgun (WGS) entry which is preliminary data.</text>
</comment>
<reference evidence="3" key="1">
    <citation type="submission" date="2020-01" db="EMBL/GenBank/DDBJ databases">
        <title>Draft genome sequence of the Termite Coptotermes fromosanus.</title>
        <authorList>
            <person name="Itakura S."/>
            <person name="Yosikawa Y."/>
            <person name="Umezawa K."/>
        </authorList>
    </citation>
    <scope>NUCLEOTIDE SEQUENCE [LARGE SCALE GENOMIC DNA]</scope>
</reference>
<gene>
    <name evidence="2" type="ORF">Cfor_10055</name>
</gene>